<dbReference type="InterPro" id="IPR003591">
    <property type="entry name" value="Leu-rich_rpt_typical-subtyp"/>
</dbReference>
<dbReference type="PANTHER" id="PTHR48051:SF1">
    <property type="entry name" value="RAS SUPPRESSOR PROTEIN 1"/>
    <property type="match status" value="1"/>
</dbReference>
<keyword evidence="6" id="KW-1185">Reference proteome</keyword>
<dbReference type="SMART" id="SM00369">
    <property type="entry name" value="LRR_TYP"/>
    <property type="match status" value="7"/>
</dbReference>
<dbReference type="Proteomes" id="UP000054408">
    <property type="component" value="Unassembled WGS sequence"/>
</dbReference>
<dbReference type="SUPFAM" id="SSF52058">
    <property type="entry name" value="L domain-like"/>
    <property type="match status" value="1"/>
</dbReference>
<name>A0A0L0DAQ2_THETB</name>
<dbReference type="Gene3D" id="3.80.10.10">
    <property type="entry name" value="Ribonuclease Inhibitor"/>
    <property type="match status" value="1"/>
</dbReference>
<dbReference type="PANTHER" id="PTHR48051">
    <property type="match status" value="1"/>
</dbReference>
<dbReference type="AlphaFoldDB" id="A0A0L0DAQ2"/>
<keyword evidence="1" id="KW-0433">Leucine-rich repeat</keyword>
<feature type="domain" description="Disease resistance R13L4/SHOC-2-like LRR" evidence="4">
    <location>
        <begin position="375"/>
        <end position="474"/>
    </location>
</feature>
<dbReference type="InterPro" id="IPR055414">
    <property type="entry name" value="LRR_R13L4/SHOC2-like"/>
</dbReference>
<feature type="region of interest" description="Disordered" evidence="3">
    <location>
        <begin position="1"/>
        <end position="40"/>
    </location>
</feature>
<evidence type="ECO:0000313" key="6">
    <source>
        <dbReference type="Proteomes" id="UP000054408"/>
    </source>
</evidence>
<feature type="region of interest" description="Disordered" evidence="3">
    <location>
        <begin position="723"/>
        <end position="798"/>
    </location>
</feature>
<dbReference type="OrthoDB" id="1517790at2759"/>
<evidence type="ECO:0000259" key="4">
    <source>
        <dbReference type="Pfam" id="PF23598"/>
    </source>
</evidence>
<dbReference type="RefSeq" id="XP_013758496.1">
    <property type="nucleotide sequence ID" value="XM_013903042.1"/>
</dbReference>
<dbReference type="InterPro" id="IPR050216">
    <property type="entry name" value="LRR_domain-containing"/>
</dbReference>
<gene>
    <name evidence="5" type="ORF">AMSG_04826</name>
</gene>
<dbReference type="eggNOG" id="KOG0619">
    <property type="taxonomic scope" value="Eukaryota"/>
</dbReference>
<dbReference type="GO" id="GO:0005737">
    <property type="term" value="C:cytoplasm"/>
    <property type="evidence" value="ECO:0007669"/>
    <property type="project" value="TreeGrafter"/>
</dbReference>
<protein>
    <submittedName>
        <fullName evidence="5">Leucine-rich repeat containing protein</fullName>
    </submittedName>
</protein>
<dbReference type="InterPro" id="IPR032675">
    <property type="entry name" value="LRR_dom_sf"/>
</dbReference>
<reference evidence="5 6" key="1">
    <citation type="submission" date="2010-05" db="EMBL/GenBank/DDBJ databases">
        <title>The Genome Sequence of Thecamonas trahens ATCC 50062.</title>
        <authorList>
            <consortium name="The Broad Institute Genome Sequencing Platform"/>
            <person name="Russ C."/>
            <person name="Cuomo C."/>
            <person name="Shea T."/>
            <person name="Young S.K."/>
            <person name="Zeng Q."/>
            <person name="Koehrsen M."/>
            <person name="Haas B."/>
            <person name="Borodovsky M."/>
            <person name="Guigo R."/>
            <person name="Alvarado L."/>
            <person name="Berlin A."/>
            <person name="Bochicchio J."/>
            <person name="Borenstein D."/>
            <person name="Chapman S."/>
            <person name="Chen Z."/>
            <person name="Freedman E."/>
            <person name="Gellesch M."/>
            <person name="Goldberg J."/>
            <person name="Griggs A."/>
            <person name="Gujja S."/>
            <person name="Heilman E."/>
            <person name="Heiman D."/>
            <person name="Hepburn T."/>
            <person name="Howarth C."/>
            <person name="Jen D."/>
            <person name="Larson L."/>
            <person name="Mehta T."/>
            <person name="Park D."/>
            <person name="Pearson M."/>
            <person name="Roberts A."/>
            <person name="Saif S."/>
            <person name="Shenoy N."/>
            <person name="Sisk P."/>
            <person name="Stolte C."/>
            <person name="Sykes S."/>
            <person name="Thomson T."/>
            <person name="Walk T."/>
            <person name="White J."/>
            <person name="Yandava C."/>
            <person name="Burger G."/>
            <person name="Gray M.W."/>
            <person name="Holland P.W.H."/>
            <person name="King N."/>
            <person name="Lang F.B.F."/>
            <person name="Roger A.J."/>
            <person name="Ruiz-Trillo I."/>
            <person name="Lander E."/>
            <person name="Nusbaum C."/>
        </authorList>
    </citation>
    <scope>NUCLEOTIDE SEQUENCE [LARGE SCALE GENOMIC DNA]</scope>
    <source>
        <strain evidence="5 6">ATCC 50062</strain>
    </source>
</reference>
<sequence>MVLTSSDDDGLLAAPGGGTDPFAVSHSPPPSPSPTPAPAGDYAAVDALNDRELASVAGAGEDEILGQVAWDDVDAQITALTDGVFEAEVTVSSGAGPIEARLRVTASGLVLTRSGAGPAAGDVLLKARFPLTGPIDGPRVVRVTPMAESETAVVMRVPPARGTGPPTSFSLYTLDAATRTTLCTAIDSFQVQVLAAHANELAAESRFLDDPYEIAEQEAAAAAAARAAASRSIIWSQDAPGSPGSSGRVLAVDEGDREVDPFDLGTRREALVVEPDAVDETLLTTLPGPHMAAVVDQALAQYKEQVRADVQQLKRELAKKYRKSNAELIAKLKDKVIKDAKKTGALQLSLAGFGLTAWPEAITSWSLRHSSWKTNLLVLDISNNCLTVLPSAIGRLTSLRVLDVGYNALTALPSSISSLTSLTVLQAQHNKLLSLTNGIGGVRALKRLSLAGNAIRMFPPELQFLSRLEELDLSSMDLFRAPEWIALFPLLRSLNLESNHLQTLPGVLMRLGSLDTVGLAHNNLTTFPPVLTACRSLTGVDLSFNGLEDLPDTVVKLSAAEVLLEGNPLSRLPERLRDGPWAAVVSYVRDPMAWLATEQGRTPTARSPIAVPGSPAALCATSPSRAVAEVATELSLLQSRLAMLPDLDELGVTNEADRDGVEMTSLSPPSSSKFDRVIRVVSREPTVVEEVLEPELEPEPVHKAKADAAPPMTADKRVRMGRRSSRAASPVPIVQAAQPPPPTLQIPRGAENMPPQRDGSTRLPERGRSMSKTVTFSPHPGARHRTGQRSPSAPDAWPSSLALSGVAHADADSSVETADLLYSSYSDDDVGAMRSRVEYGLADAVPRAVPADVSVVVAEERALYASIRASLVNTMHSLEAAAGERWGE</sequence>
<evidence type="ECO:0000256" key="2">
    <source>
        <dbReference type="ARBA" id="ARBA00022737"/>
    </source>
</evidence>
<feature type="compositionally biased region" description="Low complexity" evidence="3">
    <location>
        <begin position="727"/>
        <end position="737"/>
    </location>
</feature>
<dbReference type="EMBL" id="GL349451">
    <property type="protein sequence ID" value="KNC48378.1"/>
    <property type="molecule type" value="Genomic_DNA"/>
</dbReference>
<evidence type="ECO:0000313" key="5">
    <source>
        <dbReference type="EMBL" id="KNC48378.1"/>
    </source>
</evidence>
<feature type="compositionally biased region" description="Acidic residues" evidence="3">
    <location>
        <begin position="1"/>
        <end position="10"/>
    </location>
</feature>
<evidence type="ECO:0000256" key="1">
    <source>
        <dbReference type="ARBA" id="ARBA00022614"/>
    </source>
</evidence>
<feature type="compositionally biased region" description="Pro residues" evidence="3">
    <location>
        <begin position="27"/>
        <end position="37"/>
    </location>
</feature>
<proteinExistence type="predicted"/>
<evidence type="ECO:0000256" key="3">
    <source>
        <dbReference type="SAM" id="MobiDB-lite"/>
    </source>
</evidence>
<feature type="compositionally biased region" description="Basic and acidic residues" evidence="3">
    <location>
        <begin position="759"/>
        <end position="768"/>
    </location>
</feature>
<organism evidence="5 6">
    <name type="scientific">Thecamonas trahens ATCC 50062</name>
    <dbReference type="NCBI Taxonomy" id="461836"/>
    <lineage>
        <taxon>Eukaryota</taxon>
        <taxon>Apusozoa</taxon>
        <taxon>Apusomonadida</taxon>
        <taxon>Apusomonadidae</taxon>
        <taxon>Thecamonas</taxon>
    </lineage>
</organism>
<dbReference type="Pfam" id="PF23598">
    <property type="entry name" value="LRR_14"/>
    <property type="match status" value="1"/>
</dbReference>
<dbReference type="GeneID" id="25564347"/>
<keyword evidence="2" id="KW-0677">Repeat</keyword>
<accession>A0A0L0DAQ2</accession>
<dbReference type="STRING" id="461836.A0A0L0DAQ2"/>